<dbReference type="EMBL" id="LSSK01001499">
    <property type="protein sequence ID" value="OMH79590.1"/>
    <property type="molecule type" value="Genomic_DNA"/>
</dbReference>
<proteinExistence type="predicted"/>
<evidence type="ECO:0000313" key="1">
    <source>
        <dbReference type="EMBL" id="OMH79590.1"/>
    </source>
</evidence>
<dbReference type="GO" id="GO:0044281">
    <property type="term" value="P:small molecule metabolic process"/>
    <property type="evidence" value="ECO:0007669"/>
    <property type="project" value="UniProtKB-ARBA"/>
</dbReference>
<sequence>MERLVELSEKIGKDNLVVDISCRKSASGWVVAMNKWQDNTDLWVNKGNISLEHLFFYVLNERARGGR</sequence>
<dbReference type="InterPro" id="IPR011060">
    <property type="entry name" value="RibuloseP-bd_barrel"/>
</dbReference>
<organism evidence="1 2">
    <name type="scientific">Zancudomyces culisetae</name>
    <name type="common">Gut fungus</name>
    <name type="synonym">Smittium culisetae</name>
    <dbReference type="NCBI Taxonomy" id="1213189"/>
    <lineage>
        <taxon>Eukaryota</taxon>
        <taxon>Fungi</taxon>
        <taxon>Fungi incertae sedis</taxon>
        <taxon>Zoopagomycota</taxon>
        <taxon>Kickxellomycotina</taxon>
        <taxon>Harpellomycetes</taxon>
        <taxon>Harpellales</taxon>
        <taxon>Legeriomycetaceae</taxon>
        <taxon>Zancudomyces</taxon>
    </lineage>
</organism>
<reference evidence="2" key="1">
    <citation type="submission" date="2017-01" db="EMBL/GenBank/DDBJ databases">
        <authorList>
            <person name="Wang Y."/>
            <person name="White M."/>
            <person name="Kvist S."/>
            <person name="Moncalvo J.-M."/>
        </authorList>
    </citation>
    <scope>NUCLEOTIDE SEQUENCE [LARGE SCALE GENOMIC DNA]</scope>
    <source>
        <strain evidence="2">COL-18-3</strain>
    </source>
</reference>
<dbReference type="SUPFAM" id="SSF51366">
    <property type="entry name" value="Ribulose-phoshate binding barrel"/>
    <property type="match status" value="1"/>
</dbReference>
<name>A0A1R1PF13_ZANCU</name>
<dbReference type="InterPro" id="IPR013785">
    <property type="entry name" value="Aldolase_TIM"/>
</dbReference>
<protein>
    <submittedName>
        <fullName evidence="1">1-(5-phosphoribosyl)-5-[(5-phosphoribosylamino)methylideneamino] imidazole-4-carboxamide isomerase</fullName>
    </submittedName>
</protein>
<keyword evidence="1" id="KW-0413">Isomerase</keyword>
<dbReference type="AlphaFoldDB" id="A0A1R1PF13"/>
<evidence type="ECO:0000313" key="2">
    <source>
        <dbReference type="Proteomes" id="UP000188320"/>
    </source>
</evidence>
<dbReference type="OrthoDB" id="446074at2759"/>
<gene>
    <name evidence="1" type="ORF">AX774_g6991</name>
</gene>
<keyword evidence="2" id="KW-1185">Reference proteome</keyword>
<dbReference type="Gene3D" id="3.20.20.70">
    <property type="entry name" value="Aldolase class I"/>
    <property type="match status" value="1"/>
</dbReference>
<dbReference type="GO" id="GO:0016853">
    <property type="term" value="F:isomerase activity"/>
    <property type="evidence" value="ECO:0007669"/>
    <property type="project" value="UniProtKB-KW"/>
</dbReference>
<comment type="caution">
    <text evidence="1">The sequence shown here is derived from an EMBL/GenBank/DDBJ whole genome shotgun (WGS) entry which is preliminary data.</text>
</comment>
<accession>A0A1R1PF13</accession>
<dbReference type="Proteomes" id="UP000188320">
    <property type="component" value="Unassembled WGS sequence"/>
</dbReference>